<name>A0A6P1TW43_9FIRM</name>
<dbReference type="Pfam" id="PF05958">
    <property type="entry name" value="tRNA_U5-meth_tr"/>
    <property type="match status" value="1"/>
</dbReference>
<evidence type="ECO:0000256" key="3">
    <source>
        <dbReference type="ARBA" id="ARBA00022691"/>
    </source>
</evidence>
<feature type="binding site" evidence="4">
    <location>
        <position position="374"/>
    </location>
    <ligand>
        <name>S-adenosyl-L-methionine</name>
        <dbReference type="ChEBI" id="CHEBI:59789"/>
    </ligand>
</feature>
<comment type="similarity">
    <text evidence="4">Belongs to the class I-like SAM-binding methyltransferase superfamily. RNA M5U methyltransferase family.</text>
</comment>
<feature type="region of interest" description="Disordered" evidence="6">
    <location>
        <begin position="1"/>
        <end position="34"/>
    </location>
</feature>
<feature type="binding site" evidence="4">
    <location>
        <position position="395"/>
    </location>
    <ligand>
        <name>S-adenosyl-L-methionine</name>
        <dbReference type="ChEBI" id="CHEBI:59789"/>
    </ligand>
</feature>
<dbReference type="GO" id="GO:0070041">
    <property type="term" value="F:rRNA (uridine-C5-)-methyltransferase activity"/>
    <property type="evidence" value="ECO:0007669"/>
    <property type="project" value="TreeGrafter"/>
</dbReference>
<dbReference type="FunFam" id="3.40.50.150:FF:000009">
    <property type="entry name" value="23S rRNA (Uracil(1939)-C(5))-methyltransferase RlmD"/>
    <property type="match status" value="1"/>
</dbReference>
<dbReference type="InterPro" id="IPR010280">
    <property type="entry name" value="U5_MeTrfase_fam"/>
</dbReference>
<evidence type="ECO:0000313" key="8">
    <source>
        <dbReference type="Proteomes" id="UP000464314"/>
    </source>
</evidence>
<keyword evidence="2 4" id="KW-0808">Transferase</keyword>
<evidence type="ECO:0000256" key="1">
    <source>
        <dbReference type="ARBA" id="ARBA00022603"/>
    </source>
</evidence>
<dbReference type="KEGG" id="anr:Ana3638_12115"/>
<dbReference type="EMBL" id="CP048000">
    <property type="protein sequence ID" value="QHQ63728.1"/>
    <property type="molecule type" value="Genomic_DNA"/>
</dbReference>
<dbReference type="PANTHER" id="PTHR11061">
    <property type="entry name" value="RNA M5U METHYLTRANSFERASE"/>
    <property type="match status" value="1"/>
</dbReference>
<reference evidence="7 8" key="1">
    <citation type="submission" date="2020-01" db="EMBL/GenBank/DDBJ databases">
        <title>Genome analysis of Anaerocolumna sp. CBA3638.</title>
        <authorList>
            <person name="Kim J."/>
            <person name="Roh S.W."/>
        </authorList>
    </citation>
    <scope>NUCLEOTIDE SEQUENCE [LARGE SCALE GENOMIC DNA]</scope>
    <source>
        <strain evidence="7 8">CBA3638</strain>
    </source>
</reference>
<feature type="active site" description="Nucleophile" evidence="4">
    <location>
        <position position="470"/>
    </location>
</feature>
<evidence type="ECO:0000256" key="5">
    <source>
        <dbReference type="PROSITE-ProRule" id="PRU10015"/>
    </source>
</evidence>
<keyword evidence="1 4" id="KW-0489">Methyltransferase</keyword>
<organism evidence="7 8">
    <name type="scientific">Anaerocolumna sedimenticola</name>
    <dbReference type="NCBI Taxonomy" id="2696063"/>
    <lineage>
        <taxon>Bacteria</taxon>
        <taxon>Bacillati</taxon>
        <taxon>Bacillota</taxon>
        <taxon>Clostridia</taxon>
        <taxon>Lachnospirales</taxon>
        <taxon>Lachnospiraceae</taxon>
        <taxon>Anaerocolumna</taxon>
    </lineage>
</organism>
<dbReference type="CDD" id="cd02440">
    <property type="entry name" value="AdoMet_MTases"/>
    <property type="match status" value="1"/>
</dbReference>
<evidence type="ECO:0000256" key="2">
    <source>
        <dbReference type="ARBA" id="ARBA00022679"/>
    </source>
</evidence>
<dbReference type="Gene3D" id="3.40.50.150">
    <property type="entry name" value="Vaccinia Virus protein VP39"/>
    <property type="match status" value="1"/>
</dbReference>
<proteinExistence type="inferred from homology"/>
<evidence type="ECO:0000256" key="6">
    <source>
        <dbReference type="SAM" id="MobiDB-lite"/>
    </source>
</evidence>
<feature type="binding site" evidence="4">
    <location>
        <position position="345"/>
    </location>
    <ligand>
        <name>S-adenosyl-L-methionine</name>
        <dbReference type="ChEBI" id="CHEBI:59789"/>
    </ligand>
</feature>
<evidence type="ECO:0000313" key="7">
    <source>
        <dbReference type="EMBL" id="QHQ63728.1"/>
    </source>
</evidence>
<dbReference type="EC" id="2.1.1.190" evidence="7"/>
<feature type="region of interest" description="Disordered" evidence="6">
    <location>
        <begin position="69"/>
        <end position="135"/>
    </location>
</feature>
<evidence type="ECO:0000256" key="4">
    <source>
        <dbReference type="PROSITE-ProRule" id="PRU01024"/>
    </source>
</evidence>
<dbReference type="Gene3D" id="2.40.50.1070">
    <property type="match status" value="1"/>
</dbReference>
<feature type="compositionally biased region" description="Basic and acidic residues" evidence="6">
    <location>
        <begin position="121"/>
        <end position="133"/>
    </location>
</feature>
<protein>
    <submittedName>
        <fullName evidence="7">23S rRNA (Uracil(1939)-C(5))-methyltransferase RlmD</fullName>
        <ecNumber evidence="7">2.1.1.190</ecNumber>
    </submittedName>
</protein>
<keyword evidence="8" id="KW-1185">Reference proteome</keyword>
<accession>A0A6P1TW43</accession>
<keyword evidence="3 4" id="KW-0949">S-adenosyl-L-methionine</keyword>
<dbReference type="PROSITE" id="PS01230">
    <property type="entry name" value="TRMA_1"/>
    <property type="match status" value="1"/>
</dbReference>
<dbReference type="Proteomes" id="UP000464314">
    <property type="component" value="Chromosome"/>
</dbReference>
<dbReference type="GO" id="GO:0070475">
    <property type="term" value="P:rRNA base methylation"/>
    <property type="evidence" value="ECO:0007669"/>
    <property type="project" value="TreeGrafter"/>
</dbReference>
<feature type="binding site" evidence="4">
    <location>
        <position position="443"/>
    </location>
    <ligand>
        <name>S-adenosyl-L-methionine</name>
        <dbReference type="ChEBI" id="CHEBI:59789"/>
    </ligand>
</feature>
<dbReference type="SUPFAM" id="SSF53335">
    <property type="entry name" value="S-adenosyl-L-methionine-dependent methyltransferases"/>
    <property type="match status" value="1"/>
</dbReference>
<dbReference type="InterPro" id="IPR030390">
    <property type="entry name" value="MeTrfase_TrmA_AS"/>
</dbReference>
<dbReference type="NCBIfam" id="TIGR00479">
    <property type="entry name" value="rumA"/>
    <property type="match status" value="1"/>
</dbReference>
<sequence>MPGKSEDRKNQVDNKQARNDKPQKDADVQKEKISGYKFSNGNILSNKQGIQAKNWNSRTEKNNHIKIEGENLDHNQVGINKNSKNKNFHKKNDNNKNDNNNNHNKKNDNKNKNKYVNGKRNLNDKPKLNKTDKNQQNCPVINKCGGCQLLHVSYEQQLKTKQKQVEGLLSKFARVEPIIGMNNPYHYRNKVHAVFDHDRKGNPISGVYEAGTHRVIPVESCLIEDEKADEIIGTIRGMLKSFKIKTYDEDTEFGLLRHVLIRKGYHSGEIMVVLVLSSPVFPSKNNFTKALLKQHPEITTIVLNVNNKKTSMVLGEKEQVIYGKGFIEDSLCGKIFRISPKSFYQVNTVQTEILYNKAIQLAGLSGKETIVDAYCGIGTIGLIASDHVNKVIGVELNPDAVKDAKTNAIRNNIKNVDFYNKDAGEFMRQMAVQNECVEVVFMDPPRAGSDEVFLNSVCTLAPQKVVYISCNPVTLERDLKYLVKNKYEVKRIIPVDMFPGTEHVETVVLITRVKE</sequence>
<dbReference type="AlphaFoldDB" id="A0A6P1TW43"/>
<dbReference type="InterPro" id="IPR029063">
    <property type="entry name" value="SAM-dependent_MTases_sf"/>
</dbReference>
<dbReference type="PROSITE" id="PS51687">
    <property type="entry name" value="SAM_MT_RNA_M5U"/>
    <property type="match status" value="1"/>
</dbReference>
<dbReference type="PANTHER" id="PTHR11061:SF30">
    <property type="entry name" value="TRNA (URACIL(54)-C(5))-METHYLTRANSFERASE"/>
    <property type="match status" value="1"/>
</dbReference>
<feature type="active site" evidence="5">
    <location>
        <position position="470"/>
    </location>
</feature>
<gene>
    <name evidence="7" type="primary">rlmD</name>
    <name evidence="7" type="ORF">Ana3638_12115</name>
</gene>
<dbReference type="FunFam" id="2.40.50.1070:FF:000003">
    <property type="entry name" value="23S rRNA (Uracil-5-)-methyltransferase RumA"/>
    <property type="match status" value="1"/>
</dbReference>